<feature type="domain" description="Molybdopterin dinucleotide-binding" evidence="1">
    <location>
        <begin position="33"/>
        <end position="90"/>
    </location>
</feature>
<gene>
    <name evidence="2" type="ORF">XD72_1771</name>
    <name evidence="3" type="ORF">XE07_1434</name>
</gene>
<reference evidence="3" key="1">
    <citation type="journal article" date="2015" name="MBio">
        <title>Genome-resolved metagenomic analysis reveals roles for candidate phyla and other microbial community members in biogeochemical transformations in oil reservoirs.</title>
        <authorList>
            <person name="Hu P."/>
            <person name="Tom L."/>
            <person name="Singh A."/>
            <person name="Thomas B.C."/>
            <person name="Baker B.J."/>
            <person name="Piceno Y.M."/>
            <person name="Andersen G.L."/>
            <person name="Banfield J.F."/>
        </authorList>
    </citation>
    <scope>NUCLEOTIDE SEQUENCE [LARGE SCALE GENOMIC DNA]</scope>
    <source>
        <strain evidence="3">56_747</strain>
    </source>
</reference>
<evidence type="ECO:0000313" key="5">
    <source>
        <dbReference type="Proteomes" id="UP000057043"/>
    </source>
</evidence>
<evidence type="ECO:0000313" key="2">
    <source>
        <dbReference type="EMBL" id="KUK43871.1"/>
    </source>
</evidence>
<evidence type="ECO:0000313" key="3">
    <source>
        <dbReference type="EMBL" id="KUK95998.1"/>
    </source>
</evidence>
<dbReference type="EMBL" id="LGFT01000044">
    <property type="protein sequence ID" value="KUK43871.1"/>
    <property type="molecule type" value="Genomic_DNA"/>
</dbReference>
<dbReference type="Gene3D" id="2.40.40.20">
    <property type="match status" value="1"/>
</dbReference>
<evidence type="ECO:0000259" key="1">
    <source>
        <dbReference type="Pfam" id="PF01568"/>
    </source>
</evidence>
<reference evidence="4 5" key="2">
    <citation type="journal article" date="2015" name="MBio">
        <title>Genome-Resolved Metagenomic Analysis Reveals Roles for Candidate Phyla and Other Microbial Community Members in Biogeochemical Transformations in Oil Reservoirs.</title>
        <authorList>
            <person name="Hu P."/>
            <person name="Tom L."/>
            <person name="Singh A."/>
            <person name="Thomas B.C."/>
            <person name="Baker B.J."/>
            <person name="Piceno Y.M."/>
            <person name="Andersen G.L."/>
            <person name="Banfield J.F."/>
        </authorList>
    </citation>
    <scope>NUCLEOTIDE SEQUENCE [LARGE SCALE GENOMIC DNA]</scope>
    <source>
        <strain evidence="2">57_489</strain>
    </source>
</reference>
<evidence type="ECO:0000313" key="4">
    <source>
        <dbReference type="Proteomes" id="UP000053961"/>
    </source>
</evidence>
<proteinExistence type="predicted"/>
<dbReference type="Pfam" id="PF01568">
    <property type="entry name" value="Molydop_binding"/>
    <property type="match status" value="1"/>
</dbReference>
<dbReference type="Proteomes" id="UP000057043">
    <property type="component" value="Unassembled WGS sequence"/>
</dbReference>
<dbReference type="CDD" id="cd02775">
    <property type="entry name" value="MopB_CT"/>
    <property type="match status" value="1"/>
</dbReference>
<accession>A0A101IJ71</accession>
<protein>
    <submittedName>
        <fullName evidence="3">Tungsten formylmethanofuran dehydrogenase, subunit D</fullName>
    </submittedName>
</protein>
<dbReference type="InterPro" id="IPR006657">
    <property type="entry name" value="MoPterin_dinucl-bd_dom"/>
</dbReference>
<dbReference type="AlphaFoldDB" id="A0A101IJ71"/>
<dbReference type="PATRIC" id="fig|301375.6.peg.563"/>
<dbReference type="EMBL" id="LGHB01000022">
    <property type="protein sequence ID" value="KUK95998.1"/>
    <property type="molecule type" value="Genomic_DNA"/>
</dbReference>
<comment type="caution">
    <text evidence="3">The sequence shown here is derived from an EMBL/GenBank/DDBJ whole genome shotgun (WGS) entry which is preliminary data.</text>
</comment>
<dbReference type="GO" id="GO:0043546">
    <property type="term" value="F:molybdopterin cofactor binding"/>
    <property type="evidence" value="ECO:0007669"/>
    <property type="project" value="InterPro"/>
</dbReference>
<sequence>MAGKKELTVVTYRGIFQEVEEALGMYSDGYRDQSALLELDGGDAKAMGLEDEKLILLETASGRVVVTAKVSEDPHPGIAFMPASPWSSQLLSGEVGEGGLMELKRFSATVTPTEGAVTSIEEIVERIRAA</sequence>
<organism evidence="3 4">
    <name type="scientific">Methanothrix harundinacea</name>
    <dbReference type="NCBI Taxonomy" id="301375"/>
    <lineage>
        <taxon>Archaea</taxon>
        <taxon>Methanobacteriati</taxon>
        <taxon>Methanobacteriota</taxon>
        <taxon>Stenosarchaea group</taxon>
        <taxon>Methanomicrobia</taxon>
        <taxon>Methanotrichales</taxon>
        <taxon>Methanotrichaceae</taxon>
        <taxon>Methanothrix</taxon>
    </lineage>
</organism>
<dbReference type="GO" id="GO:0016491">
    <property type="term" value="F:oxidoreductase activity"/>
    <property type="evidence" value="ECO:0007669"/>
    <property type="project" value="InterPro"/>
</dbReference>
<dbReference type="Proteomes" id="UP000053961">
    <property type="component" value="Unassembled WGS sequence"/>
</dbReference>
<dbReference type="InterPro" id="IPR009010">
    <property type="entry name" value="Asp_de-COase-like_dom_sf"/>
</dbReference>
<name>A0A101IJ71_9EURY</name>
<dbReference type="SUPFAM" id="SSF50692">
    <property type="entry name" value="ADC-like"/>
    <property type="match status" value="1"/>
</dbReference>